<dbReference type="SUPFAM" id="SSF52374">
    <property type="entry name" value="Nucleotidylyl transferase"/>
    <property type="match status" value="1"/>
</dbReference>
<dbReference type="PANTHER" id="PTHR39321">
    <property type="entry name" value="NICOTINATE-NUCLEOTIDE ADENYLYLTRANSFERASE-RELATED"/>
    <property type="match status" value="1"/>
</dbReference>
<dbReference type="AlphaFoldDB" id="A0A1P8WIP1"/>
<evidence type="ECO:0000256" key="5">
    <source>
        <dbReference type="ARBA" id="ARBA00022679"/>
    </source>
</evidence>
<evidence type="ECO:0000313" key="14">
    <source>
        <dbReference type="Proteomes" id="UP000187735"/>
    </source>
</evidence>
<evidence type="ECO:0000256" key="11">
    <source>
        <dbReference type="HAMAP-Rule" id="MF_00244"/>
    </source>
</evidence>
<protein>
    <recommendedName>
        <fullName evidence="11">Probable nicotinate-nucleotide adenylyltransferase</fullName>
        <ecNumber evidence="11">2.7.7.18</ecNumber>
    </recommendedName>
    <alternativeName>
        <fullName evidence="11">Deamido-NAD(+) diphosphorylase</fullName>
    </alternativeName>
    <alternativeName>
        <fullName evidence="11">Deamido-NAD(+) pyrophosphorylase</fullName>
    </alternativeName>
    <alternativeName>
        <fullName evidence="11">Nicotinate mononucleotide adenylyltransferase</fullName>
        <shortName evidence="11">NaMN adenylyltransferase</shortName>
    </alternativeName>
</protein>
<evidence type="ECO:0000313" key="13">
    <source>
        <dbReference type="EMBL" id="APZ93911.1"/>
    </source>
</evidence>
<evidence type="ECO:0000259" key="12">
    <source>
        <dbReference type="Pfam" id="PF01467"/>
    </source>
</evidence>
<keyword evidence="4 11" id="KW-0662">Pyridine nucleotide biosynthesis</keyword>
<dbReference type="EC" id="2.7.7.18" evidence="11"/>
<comment type="catalytic activity">
    <reaction evidence="10 11">
        <text>nicotinate beta-D-ribonucleotide + ATP + H(+) = deamido-NAD(+) + diphosphate</text>
        <dbReference type="Rhea" id="RHEA:22860"/>
        <dbReference type="ChEBI" id="CHEBI:15378"/>
        <dbReference type="ChEBI" id="CHEBI:30616"/>
        <dbReference type="ChEBI" id="CHEBI:33019"/>
        <dbReference type="ChEBI" id="CHEBI:57502"/>
        <dbReference type="ChEBI" id="CHEBI:58437"/>
        <dbReference type="EC" id="2.7.7.18"/>
    </reaction>
</comment>
<evidence type="ECO:0000256" key="10">
    <source>
        <dbReference type="ARBA" id="ARBA00048721"/>
    </source>
</evidence>
<evidence type="ECO:0000256" key="1">
    <source>
        <dbReference type="ARBA" id="ARBA00002324"/>
    </source>
</evidence>
<keyword evidence="5 11" id="KW-0808">Transferase</keyword>
<evidence type="ECO:0000256" key="4">
    <source>
        <dbReference type="ARBA" id="ARBA00022642"/>
    </source>
</evidence>
<keyword evidence="8 11" id="KW-0067">ATP-binding</keyword>
<dbReference type="InterPro" id="IPR004821">
    <property type="entry name" value="Cyt_trans-like"/>
</dbReference>
<evidence type="ECO:0000256" key="7">
    <source>
        <dbReference type="ARBA" id="ARBA00022741"/>
    </source>
</evidence>
<comment type="similarity">
    <text evidence="3 11">Belongs to the NadD family.</text>
</comment>
<dbReference type="RefSeq" id="WP_077025300.1">
    <property type="nucleotide sequence ID" value="NZ_CP017641.1"/>
</dbReference>
<evidence type="ECO:0000256" key="3">
    <source>
        <dbReference type="ARBA" id="ARBA00009014"/>
    </source>
</evidence>
<proteinExistence type="inferred from homology"/>
<dbReference type="GO" id="GO:0004515">
    <property type="term" value="F:nicotinate-nucleotide adenylyltransferase activity"/>
    <property type="evidence" value="ECO:0007669"/>
    <property type="project" value="UniProtKB-UniRule"/>
</dbReference>
<dbReference type="Proteomes" id="UP000187735">
    <property type="component" value="Chromosome"/>
</dbReference>
<evidence type="ECO:0000256" key="2">
    <source>
        <dbReference type="ARBA" id="ARBA00005019"/>
    </source>
</evidence>
<keyword evidence="6 11" id="KW-0548">Nucleotidyltransferase</keyword>
<dbReference type="STRING" id="1891926.Fuma_03529"/>
<dbReference type="OrthoDB" id="5295945at2"/>
<comment type="pathway">
    <text evidence="2 11">Cofactor biosynthesis; NAD(+) biosynthesis; deamido-NAD(+) from nicotinate D-ribonucleotide: step 1/1.</text>
</comment>
<dbReference type="InterPro" id="IPR005248">
    <property type="entry name" value="NadD/NMNAT"/>
</dbReference>
<dbReference type="NCBIfam" id="TIGR00125">
    <property type="entry name" value="cyt_tran_rel"/>
    <property type="match status" value="1"/>
</dbReference>
<dbReference type="UniPathway" id="UPA00253">
    <property type="reaction ID" value="UER00332"/>
</dbReference>
<comment type="function">
    <text evidence="1 11">Catalyzes the reversible adenylation of nicotinate mononucleotide (NaMN) to nicotinic acid adenine dinucleotide (NaAD).</text>
</comment>
<dbReference type="Gene3D" id="3.40.50.620">
    <property type="entry name" value="HUPs"/>
    <property type="match status" value="1"/>
</dbReference>
<dbReference type="GO" id="GO:0009435">
    <property type="term" value="P:NAD+ biosynthetic process"/>
    <property type="evidence" value="ECO:0007669"/>
    <property type="project" value="UniProtKB-UniRule"/>
</dbReference>
<dbReference type="NCBIfam" id="NF000840">
    <property type="entry name" value="PRK00071.1-3"/>
    <property type="match status" value="1"/>
</dbReference>
<keyword evidence="14" id="KW-1185">Reference proteome</keyword>
<dbReference type="HAMAP" id="MF_00244">
    <property type="entry name" value="NaMN_adenylyltr"/>
    <property type="match status" value="1"/>
</dbReference>
<keyword evidence="7 11" id="KW-0547">Nucleotide-binding</keyword>
<organism evidence="13 14">
    <name type="scientific">Fuerstiella marisgermanici</name>
    <dbReference type="NCBI Taxonomy" id="1891926"/>
    <lineage>
        <taxon>Bacteria</taxon>
        <taxon>Pseudomonadati</taxon>
        <taxon>Planctomycetota</taxon>
        <taxon>Planctomycetia</taxon>
        <taxon>Planctomycetales</taxon>
        <taxon>Planctomycetaceae</taxon>
        <taxon>Fuerstiella</taxon>
    </lineage>
</organism>
<name>A0A1P8WIP1_9PLAN</name>
<feature type="domain" description="Cytidyltransferase-like" evidence="12">
    <location>
        <begin position="5"/>
        <end position="173"/>
    </location>
</feature>
<sequence>MRLGIFGGTFDPIHYGHLLLAETCREALGLDEVRFVPAGSPPHKTDAKITDGHARADMLKLAVSGYPEYTIDRRELKRTGPSFTVDTLTEFAAELPDAELFFLMGADSLRDMPGWREPERITELATVVAVNRPGFPAPDQAQVVDWVGAKIASGIRVVTMPGADLSATDLRKRAQEGRSLRFMVPRAVEAFVHEHRLYGESRP</sequence>
<dbReference type="GO" id="GO:0005524">
    <property type="term" value="F:ATP binding"/>
    <property type="evidence" value="ECO:0007669"/>
    <property type="project" value="UniProtKB-KW"/>
</dbReference>
<reference evidence="13 14" key="1">
    <citation type="journal article" date="2016" name="Front. Microbiol.">
        <title>Fuerstia marisgermanicae gen. nov., sp. nov., an Unusual Member of the Phylum Planctomycetes from the German Wadden Sea.</title>
        <authorList>
            <person name="Kohn T."/>
            <person name="Heuer A."/>
            <person name="Jogler M."/>
            <person name="Vollmers J."/>
            <person name="Boedeker C."/>
            <person name="Bunk B."/>
            <person name="Rast P."/>
            <person name="Borchert D."/>
            <person name="Glockner I."/>
            <person name="Freese H.M."/>
            <person name="Klenk H.P."/>
            <person name="Overmann J."/>
            <person name="Kaster A.K."/>
            <person name="Rohde M."/>
            <person name="Wiegand S."/>
            <person name="Jogler C."/>
        </authorList>
    </citation>
    <scope>NUCLEOTIDE SEQUENCE [LARGE SCALE GENOMIC DNA]</scope>
    <source>
        <strain evidence="13 14">NH11</strain>
    </source>
</reference>
<gene>
    <name evidence="11 13" type="primary">nadD</name>
    <name evidence="13" type="ORF">Fuma_03529</name>
</gene>
<keyword evidence="9 11" id="KW-0520">NAD</keyword>
<accession>A0A1P8WIP1</accession>
<evidence type="ECO:0000256" key="8">
    <source>
        <dbReference type="ARBA" id="ARBA00022840"/>
    </source>
</evidence>
<dbReference type="Pfam" id="PF01467">
    <property type="entry name" value="CTP_transf_like"/>
    <property type="match status" value="1"/>
</dbReference>
<dbReference type="KEGG" id="fmr:Fuma_03529"/>
<dbReference type="PANTHER" id="PTHR39321:SF3">
    <property type="entry name" value="PHOSPHOPANTETHEINE ADENYLYLTRANSFERASE"/>
    <property type="match status" value="1"/>
</dbReference>
<evidence type="ECO:0000256" key="6">
    <source>
        <dbReference type="ARBA" id="ARBA00022695"/>
    </source>
</evidence>
<dbReference type="NCBIfam" id="TIGR00482">
    <property type="entry name" value="nicotinate (nicotinamide) nucleotide adenylyltransferase"/>
    <property type="match status" value="1"/>
</dbReference>
<dbReference type="EMBL" id="CP017641">
    <property type="protein sequence ID" value="APZ93911.1"/>
    <property type="molecule type" value="Genomic_DNA"/>
</dbReference>
<evidence type="ECO:0000256" key="9">
    <source>
        <dbReference type="ARBA" id="ARBA00023027"/>
    </source>
</evidence>
<dbReference type="CDD" id="cd02165">
    <property type="entry name" value="NMNAT"/>
    <property type="match status" value="1"/>
</dbReference>
<dbReference type="InterPro" id="IPR014729">
    <property type="entry name" value="Rossmann-like_a/b/a_fold"/>
</dbReference>